<keyword evidence="1" id="KW-1133">Transmembrane helix</keyword>
<organism evidence="2 3">
    <name type="scientific">Crotalaria pallida</name>
    <name type="common">Smooth rattlebox</name>
    <name type="synonym">Crotalaria striata</name>
    <dbReference type="NCBI Taxonomy" id="3830"/>
    <lineage>
        <taxon>Eukaryota</taxon>
        <taxon>Viridiplantae</taxon>
        <taxon>Streptophyta</taxon>
        <taxon>Embryophyta</taxon>
        <taxon>Tracheophyta</taxon>
        <taxon>Spermatophyta</taxon>
        <taxon>Magnoliopsida</taxon>
        <taxon>eudicotyledons</taxon>
        <taxon>Gunneridae</taxon>
        <taxon>Pentapetalae</taxon>
        <taxon>rosids</taxon>
        <taxon>fabids</taxon>
        <taxon>Fabales</taxon>
        <taxon>Fabaceae</taxon>
        <taxon>Papilionoideae</taxon>
        <taxon>50 kb inversion clade</taxon>
        <taxon>genistoids sensu lato</taxon>
        <taxon>core genistoids</taxon>
        <taxon>Crotalarieae</taxon>
        <taxon>Crotalaria</taxon>
    </lineage>
</organism>
<keyword evidence="3" id="KW-1185">Reference proteome</keyword>
<evidence type="ECO:0000313" key="3">
    <source>
        <dbReference type="Proteomes" id="UP001372338"/>
    </source>
</evidence>
<dbReference type="EMBL" id="JAYWIO010000001">
    <property type="protein sequence ID" value="KAK7291710.1"/>
    <property type="molecule type" value="Genomic_DNA"/>
</dbReference>
<evidence type="ECO:0000313" key="2">
    <source>
        <dbReference type="EMBL" id="KAK7291710.1"/>
    </source>
</evidence>
<sequence>MHLIRSTSITGLRILLVIAWLFYSYVVPSKDISSQVATYMRDPSRMMKQMQLRRSAVSIFGSVPEVKDDFKEYIFNLGTGMLVL</sequence>
<keyword evidence="1" id="KW-0472">Membrane</keyword>
<proteinExistence type="predicted"/>
<name>A0AAN9PAM9_CROPI</name>
<evidence type="ECO:0000256" key="1">
    <source>
        <dbReference type="SAM" id="Phobius"/>
    </source>
</evidence>
<accession>A0AAN9PAM9</accession>
<dbReference type="Proteomes" id="UP001372338">
    <property type="component" value="Unassembled WGS sequence"/>
</dbReference>
<reference evidence="2 3" key="1">
    <citation type="submission" date="2024-01" db="EMBL/GenBank/DDBJ databases">
        <title>The genomes of 5 underutilized Papilionoideae crops provide insights into root nodulation and disease resistanc.</title>
        <authorList>
            <person name="Yuan L."/>
        </authorList>
    </citation>
    <scope>NUCLEOTIDE SEQUENCE [LARGE SCALE GENOMIC DNA]</scope>
    <source>
        <strain evidence="2">ZHUSHIDOU_FW_LH</strain>
        <tissue evidence="2">Leaf</tissue>
    </source>
</reference>
<gene>
    <name evidence="2" type="ORF">RIF29_07075</name>
</gene>
<comment type="caution">
    <text evidence="2">The sequence shown here is derived from an EMBL/GenBank/DDBJ whole genome shotgun (WGS) entry which is preliminary data.</text>
</comment>
<keyword evidence="1" id="KW-0812">Transmembrane</keyword>
<dbReference type="AlphaFoldDB" id="A0AAN9PAM9"/>
<feature type="transmembrane region" description="Helical" evidence="1">
    <location>
        <begin position="12"/>
        <end position="28"/>
    </location>
</feature>
<protein>
    <submittedName>
        <fullName evidence="2">Uncharacterized protein</fullName>
    </submittedName>
</protein>